<dbReference type="SUPFAM" id="SSF109604">
    <property type="entry name" value="HD-domain/PDEase-like"/>
    <property type="match status" value="1"/>
</dbReference>
<proteinExistence type="predicted"/>
<dbReference type="EMBL" id="JACRSX010000012">
    <property type="protein sequence ID" value="MBC8562819.1"/>
    <property type="molecule type" value="Genomic_DNA"/>
</dbReference>
<dbReference type="PROSITE" id="PS51832">
    <property type="entry name" value="HD_GYP"/>
    <property type="match status" value="1"/>
</dbReference>
<organism evidence="2 3">
    <name type="scientific">Jutongia huaianensis</name>
    <dbReference type="NCBI Taxonomy" id="2763668"/>
    <lineage>
        <taxon>Bacteria</taxon>
        <taxon>Bacillati</taxon>
        <taxon>Bacillota</taxon>
        <taxon>Clostridia</taxon>
        <taxon>Lachnospirales</taxon>
        <taxon>Lachnospiraceae</taxon>
        <taxon>Jutongia</taxon>
    </lineage>
</organism>
<evidence type="ECO:0000313" key="2">
    <source>
        <dbReference type="EMBL" id="MBC8562819.1"/>
    </source>
</evidence>
<evidence type="ECO:0000313" key="3">
    <source>
        <dbReference type="Proteomes" id="UP000606193"/>
    </source>
</evidence>
<protein>
    <submittedName>
        <fullName evidence="2">HD-GYP domain-containing protein</fullName>
    </submittedName>
</protein>
<feature type="domain" description="HD-GYP" evidence="1">
    <location>
        <begin position="114"/>
        <end position="310"/>
    </location>
</feature>
<accession>A0ABR7N2G3</accession>
<evidence type="ECO:0000259" key="1">
    <source>
        <dbReference type="PROSITE" id="PS51832"/>
    </source>
</evidence>
<keyword evidence="3" id="KW-1185">Reference proteome</keyword>
<dbReference type="Proteomes" id="UP000606193">
    <property type="component" value="Unassembled WGS sequence"/>
</dbReference>
<dbReference type="SMART" id="SM00471">
    <property type="entry name" value="HDc"/>
    <property type="match status" value="1"/>
</dbReference>
<gene>
    <name evidence="2" type="ORF">H8704_09300</name>
</gene>
<comment type="caution">
    <text evidence="2">The sequence shown here is derived from an EMBL/GenBank/DDBJ whole genome shotgun (WGS) entry which is preliminary data.</text>
</comment>
<name>A0ABR7N2G3_9FIRM</name>
<dbReference type="Gene3D" id="1.10.3210.10">
    <property type="entry name" value="Hypothetical protein af1432"/>
    <property type="match status" value="1"/>
</dbReference>
<reference evidence="2 3" key="1">
    <citation type="submission" date="2020-08" db="EMBL/GenBank/DDBJ databases">
        <title>Genome public.</title>
        <authorList>
            <person name="Liu C."/>
            <person name="Sun Q."/>
        </authorList>
    </citation>
    <scope>NUCLEOTIDE SEQUENCE [LARGE SCALE GENOMIC DNA]</scope>
    <source>
        <strain evidence="2 3">NSJ-37</strain>
    </source>
</reference>
<sequence>MRIDQEIKNSWGHSLIVRGSYLDEYQIEALKKLNINGVYIREGEDDEDPSSVAEPASAIAKNNIAKYREADPAKVSLSVSVKKRISEGIQHLYSDTNNPHFAQTTTTITSDLMRAIDDNAAIAVDISALKTSDEYTFKHSVDVATMSMIVAKNMQMSQQDVYNIGIAGLLHDMGKSKIPLNILNKPGRLTDDEFAIIKEHSLLGYRIIKEKNEFNDSICFAVLQHHEKMNGSGYPMGVGSDKIVPYAKILSVVDVYDALVTERPYKKAFSQRTAVEMVMSMSGELDITAMRSFLSSVILYPVDSTVELSNGEKARVVKNSALSVLRPTVVGLQSGRVYNLAEDLSCANIVIL</sequence>
<dbReference type="PANTHER" id="PTHR43155">
    <property type="entry name" value="CYCLIC DI-GMP PHOSPHODIESTERASE PA4108-RELATED"/>
    <property type="match status" value="1"/>
</dbReference>
<dbReference type="InterPro" id="IPR037522">
    <property type="entry name" value="HD_GYP_dom"/>
</dbReference>
<dbReference type="InterPro" id="IPR003607">
    <property type="entry name" value="HD/PDEase_dom"/>
</dbReference>
<dbReference type="Pfam" id="PF13487">
    <property type="entry name" value="HD_5"/>
    <property type="match status" value="1"/>
</dbReference>
<dbReference type="CDD" id="cd00077">
    <property type="entry name" value="HDc"/>
    <property type="match status" value="1"/>
</dbReference>
<dbReference type="PANTHER" id="PTHR43155:SF2">
    <property type="entry name" value="CYCLIC DI-GMP PHOSPHODIESTERASE PA4108"/>
    <property type="match status" value="1"/>
</dbReference>